<keyword evidence="4" id="KW-1185">Reference proteome</keyword>
<dbReference type="Pfam" id="PF13976">
    <property type="entry name" value="gag_pre-integrs"/>
    <property type="match status" value="1"/>
</dbReference>
<evidence type="ECO:0000259" key="3">
    <source>
        <dbReference type="Pfam" id="PF22936"/>
    </source>
</evidence>
<dbReference type="RefSeq" id="XP_010905561.1">
    <property type="nucleotide sequence ID" value="XM_010907259.1"/>
</dbReference>
<dbReference type="OrthoDB" id="778489at2759"/>
<dbReference type="Pfam" id="PF22936">
    <property type="entry name" value="Pol_BBD"/>
    <property type="match status" value="1"/>
</dbReference>
<feature type="compositionally biased region" description="Basic and acidic residues" evidence="1">
    <location>
        <begin position="49"/>
        <end position="70"/>
    </location>
</feature>
<dbReference type="PANTHER" id="PTHR47592:SF27">
    <property type="entry name" value="OS08G0421700 PROTEIN"/>
    <property type="match status" value="1"/>
</dbReference>
<dbReference type="PANTHER" id="PTHR47592">
    <property type="entry name" value="PBF68 PROTEIN"/>
    <property type="match status" value="1"/>
</dbReference>
<dbReference type="InterPro" id="IPR025724">
    <property type="entry name" value="GAG-pre-integrase_dom"/>
</dbReference>
<protein>
    <submittedName>
        <fullName evidence="5">Uncharacterized protein LOC105032728</fullName>
    </submittedName>
</protein>
<feature type="region of interest" description="Disordered" evidence="1">
    <location>
        <begin position="26"/>
        <end position="70"/>
    </location>
</feature>
<evidence type="ECO:0000256" key="1">
    <source>
        <dbReference type="SAM" id="MobiDB-lite"/>
    </source>
</evidence>
<feature type="compositionally biased region" description="Basic and acidic residues" evidence="1">
    <location>
        <begin position="26"/>
        <end position="41"/>
    </location>
</feature>
<dbReference type="InParanoid" id="A0A6I9QAA2"/>
<dbReference type="Proteomes" id="UP000504607">
    <property type="component" value="Unplaced"/>
</dbReference>
<name>A0A6I9QAA2_ELAGV</name>
<evidence type="ECO:0000313" key="4">
    <source>
        <dbReference type="Proteomes" id="UP000504607"/>
    </source>
</evidence>
<evidence type="ECO:0000259" key="2">
    <source>
        <dbReference type="Pfam" id="PF13976"/>
    </source>
</evidence>
<sequence>MEKSELISDSFSWTLALVNQMKANGEKISDQHIVEKDDRKSTSNNSYQKGRDSKSQGHQEKKSGKAKDKPRIQSFNCKKYGYRKSQCYSKKGEGRTLYAKVVRSADSDDELERALLFICDVVVEDRKNIWFLDIGCSNHMCGQKELFSKLDDTVRSEVKFENNMKIPIMKNGYITIKANDGSDRCITDVYYVLGLHQNLLSMGQLFEHGYNMQISDGLCTIRDRQQGLIAKVKKFSDQPFPLHIRYATSCFNSTIQDSSWLWHMHFGHMNFDSLKLLSRKQMVSGLPKISSLKDVGEMCVVEKKCREVFSSGQS</sequence>
<proteinExistence type="predicted"/>
<feature type="domain" description="GAG-pre-integrase" evidence="2">
    <location>
        <begin position="248"/>
        <end position="301"/>
    </location>
</feature>
<feature type="domain" description="Retrovirus-related Pol polyprotein from transposon TNT 1-94-like beta-barrel" evidence="3">
    <location>
        <begin position="130"/>
        <end position="210"/>
    </location>
</feature>
<accession>A0A6I9QAA2</accession>
<gene>
    <name evidence="5" type="primary">LOC105032728</name>
</gene>
<reference evidence="5" key="1">
    <citation type="submission" date="2025-08" db="UniProtKB">
        <authorList>
            <consortium name="RefSeq"/>
        </authorList>
    </citation>
    <scope>IDENTIFICATION</scope>
</reference>
<organism evidence="4 5">
    <name type="scientific">Elaeis guineensis var. tenera</name>
    <name type="common">Oil palm</name>
    <dbReference type="NCBI Taxonomy" id="51953"/>
    <lineage>
        <taxon>Eukaryota</taxon>
        <taxon>Viridiplantae</taxon>
        <taxon>Streptophyta</taxon>
        <taxon>Embryophyta</taxon>
        <taxon>Tracheophyta</taxon>
        <taxon>Spermatophyta</taxon>
        <taxon>Magnoliopsida</taxon>
        <taxon>Liliopsida</taxon>
        <taxon>Arecaceae</taxon>
        <taxon>Arecoideae</taxon>
        <taxon>Cocoseae</taxon>
        <taxon>Elaeidinae</taxon>
        <taxon>Elaeis</taxon>
    </lineage>
</organism>
<dbReference type="InterPro" id="IPR054722">
    <property type="entry name" value="PolX-like_BBD"/>
</dbReference>
<evidence type="ECO:0000313" key="5">
    <source>
        <dbReference type="RefSeq" id="XP_010905561.1"/>
    </source>
</evidence>
<dbReference type="AlphaFoldDB" id="A0A6I9QAA2"/>